<keyword evidence="9 12" id="KW-0411">Iron-sulfur</keyword>
<keyword evidence="5 12" id="KW-0479">Metal-binding</keyword>
<proteinExistence type="inferred from homology"/>
<dbReference type="CDD" id="cd02037">
    <property type="entry name" value="Mrp_NBP35"/>
    <property type="match status" value="1"/>
</dbReference>
<comment type="similarity">
    <text evidence="12">Belongs to the Mrp/NBP35 ATP-binding proteins family. NUBP2/CFD1 subfamily.</text>
</comment>
<name>A0A1S3I5C4_LINAN</name>
<dbReference type="OrthoDB" id="1741334at2759"/>
<evidence type="ECO:0000256" key="2">
    <source>
        <dbReference type="ARBA" id="ARBA00004430"/>
    </source>
</evidence>
<dbReference type="STRING" id="7574.A0A1S3I5C4"/>
<keyword evidence="7 12" id="KW-0067">ATP-binding</keyword>
<feature type="binding site" evidence="12">
    <location>
        <begin position="25"/>
        <end position="32"/>
    </location>
    <ligand>
        <name>ATP</name>
        <dbReference type="ChEBI" id="CHEBI:30616"/>
    </ligand>
</feature>
<dbReference type="GO" id="GO:0005930">
    <property type="term" value="C:axoneme"/>
    <property type="evidence" value="ECO:0007669"/>
    <property type="project" value="UniProtKB-SubCell"/>
</dbReference>
<keyword evidence="8 12" id="KW-0408">Iron</keyword>
<dbReference type="GO" id="GO:0005829">
    <property type="term" value="C:cytosol"/>
    <property type="evidence" value="ECO:0007669"/>
    <property type="project" value="TreeGrafter"/>
</dbReference>
<comment type="cofactor">
    <cofactor evidence="12">
        <name>[4Fe-4S] cluster</name>
        <dbReference type="ChEBI" id="CHEBI:49883"/>
    </cofactor>
    <text evidence="12">Binds 4 [4Fe-4S] clusters per heterotetramer. Contains two stable clusters in the N-termini of NUBP1 and two labile, bridging clusters between subunits of the NUBP1-NUBP2 heterotetramer.</text>
</comment>
<dbReference type="Pfam" id="PF10609">
    <property type="entry name" value="ParA"/>
    <property type="match status" value="1"/>
</dbReference>
<dbReference type="GO" id="GO:0046872">
    <property type="term" value="F:metal ion binding"/>
    <property type="evidence" value="ECO:0007669"/>
    <property type="project" value="UniProtKB-KW"/>
</dbReference>
<evidence type="ECO:0000313" key="14">
    <source>
        <dbReference type="RefSeq" id="XP_013393423.1"/>
    </source>
</evidence>
<evidence type="ECO:0000313" key="13">
    <source>
        <dbReference type="Proteomes" id="UP000085678"/>
    </source>
</evidence>
<feature type="binding site" evidence="12">
    <location>
        <position position="202"/>
    </location>
    <ligand>
        <name>[4Fe-4S] cluster</name>
        <dbReference type="ChEBI" id="CHEBI:49883"/>
        <note>ligand shared between dimeric partners</note>
    </ligand>
</feature>
<evidence type="ECO:0000256" key="6">
    <source>
        <dbReference type="ARBA" id="ARBA00022741"/>
    </source>
</evidence>
<dbReference type="HAMAP" id="MF_03039">
    <property type="entry name" value="NUBP2"/>
    <property type="match status" value="1"/>
</dbReference>
<evidence type="ECO:0000256" key="3">
    <source>
        <dbReference type="ARBA" id="ARBA00022485"/>
    </source>
</evidence>
<dbReference type="GO" id="GO:0005524">
    <property type="term" value="F:ATP binding"/>
    <property type="evidence" value="ECO:0007669"/>
    <property type="project" value="UniProtKB-KW"/>
</dbReference>
<dbReference type="PANTHER" id="PTHR23264">
    <property type="entry name" value="NUCLEOTIDE-BINDING PROTEIN NBP35 YEAST -RELATED"/>
    <property type="match status" value="1"/>
</dbReference>
<dbReference type="GeneID" id="106161110"/>
<evidence type="ECO:0000256" key="1">
    <source>
        <dbReference type="ARBA" id="ARBA00004114"/>
    </source>
</evidence>
<dbReference type="SUPFAM" id="SSF52540">
    <property type="entry name" value="P-loop containing nucleoside triphosphate hydrolases"/>
    <property type="match status" value="1"/>
</dbReference>
<dbReference type="RefSeq" id="XP_013393423.1">
    <property type="nucleotide sequence ID" value="XM_013537969.1"/>
</dbReference>
<reference evidence="14" key="1">
    <citation type="submission" date="2025-08" db="UniProtKB">
        <authorList>
            <consortium name="RefSeq"/>
        </authorList>
    </citation>
    <scope>IDENTIFICATION</scope>
    <source>
        <tissue evidence="14">Gonads</tissue>
    </source>
</reference>
<sequence length="274" mass="29704">MSRMDDTEESDNLGGVKHVILILSGKGGVGKSTVTTQLALALNSAGKKVGILDVDLCGPSIPKMLNVESKDVHQCSQGWVPVYADQAQQLAVMSIGFLLSSRDDAVVWRGPKKNAMIKQFLSDVYWQELDYLLIDNPPGTSDEHISTVENLKKYKPDGAVLVTTPQAVAVADVRREITFCRKTGIRILGVVENMSGFVCPHCTACSNLFSKGGGEQLAQQCNVPYLGSIPLDPQLTKSLEEGENFMNSFQTSGTRQAVMGIAEMILTQTNDKHS</sequence>
<dbReference type="FunFam" id="3.40.50.300:FF:000796">
    <property type="entry name" value="Cytosolic Fe-S cluster assembly factor NUBP2"/>
    <property type="match status" value="1"/>
</dbReference>
<dbReference type="GO" id="GO:0140663">
    <property type="term" value="F:ATP-dependent FeS chaperone activity"/>
    <property type="evidence" value="ECO:0007669"/>
    <property type="project" value="InterPro"/>
</dbReference>
<accession>A0A1S3I5C4</accession>
<feature type="binding site" evidence="12">
    <location>
        <position position="199"/>
    </location>
    <ligand>
        <name>[4Fe-4S] cluster</name>
        <dbReference type="ChEBI" id="CHEBI:49883"/>
        <note>ligand shared between dimeric partners</note>
    </ligand>
</feature>
<dbReference type="GO" id="GO:0005634">
    <property type="term" value="C:nucleus"/>
    <property type="evidence" value="ECO:0007669"/>
    <property type="project" value="UniProtKB-ARBA"/>
</dbReference>
<comment type="function">
    <text evidence="10">Component of the cytosolic iron-sulfur (Fe/S) protein assembly (CIA) machinery. Required for maturation of extramitochondrial Fe-S proteins. The NUBP1-NUBP2 heterotetramer forms a Fe-S scaffold complex, mediating the de novo assembly of an Fe-S cluster and its transfer to target apoproteins. Negatively regulates cilium formation and structure.</text>
</comment>
<evidence type="ECO:0000256" key="12">
    <source>
        <dbReference type="HAMAP-Rule" id="MF_03039"/>
    </source>
</evidence>
<keyword evidence="13" id="KW-1185">Reference proteome</keyword>
<dbReference type="PROSITE" id="PS01215">
    <property type="entry name" value="MRP"/>
    <property type="match status" value="1"/>
</dbReference>
<comment type="subunit">
    <text evidence="11">Heterotetramer of 2 NUBP1 and 2 NUBP2 chains. Interacts with KIFC1. Interacts with NUBP1.</text>
</comment>
<dbReference type="FunCoup" id="A0A1S3I5C4">
    <property type="interactions" value="320"/>
</dbReference>
<evidence type="ECO:0000256" key="4">
    <source>
        <dbReference type="ARBA" id="ARBA00022490"/>
    </source>
</evidence>
<dbReference type="InterPro" id="IPR000808">
    <property type="entry name" value="Mrp-like_CS"/>
</dbReference>
<dbReference type="InterPro" id="IPR019591">
    <property type="entry name" value="Mrp/NBP35_ATP-bd"/>
</dbReference>
<protein>
    <recommendedName>
        <fullName evidence="12">Cytosolic Fe-S cluster assembly factor NUBP2 homolog</fullName>
    </recommendedName>
</protein>
<keyword evidence="4 12" id="KW-0963">Cytoplasm</keyword>
<comment type="subcellular location">
    <subcellularLocation>
        <location evidence="2">Cytoplasm</location>
        <location evidence="2">Cytoskeleton</location>
        <location evidence="2">Cilium axoneme</location>
    </subcellularLocation>
    <subcellularLocation>
        <location evidence="1">Cytoplasm</location>
        <location evidence="1">Cytoskeleton</location>
        <location evidence="1">Microtubule organizing center</location>
        <location evidence="1">Centrosome</location>
        <location evidence="1">Centriole</location>
    </subcellularLocation>
</comment>
<keyword evidence="3 12" id="KW-0004">4Fe-4S</keyword>
<dbReference type="GO" id="GO:0051539">
    <property type="term" value="F:4 iron, 4 sulfur cluster binding"/>
    <property type="evidence" value="ECO:0007669"/>
    <property type="project" value="UniProtKB-UniRule"/>
</dbReference>
<dbReference type="AlphaFoldDB" id="A0A1S3I5C4"/>
<dbReference type="Proteomes" id="UP000085678">
    <property type="component" value="Unplaced"/>
</dbReference>
<evidence type="ECO:0000256" key="7">
    <source>
        <dbReference type="ARBA" id="ARBA00022840"/>
    </source>
</evidence>
<dbReference type="InParanoid" id="A0A1S3I5C4"/>
<dbReference type="KEGG" id="lak:106161110"/>
<evidence type="ECO:0000256" key="5">
    <source>
        <dbReference type="ARBA" id="ARBA00022723"/>
    </source>
</evidence>
<dbReference type="InterPro" id="IPR027417">
    <property type="entry name" value="P-loop_NTPase"/>
</dbReference>
<keyword evidence="6 12" id="KW-0547">Nucleotide-binding</keyword>
<organism evidence="13 14">
    <name type="scientific">Lingula anatina</name>
    <name type="common">Brachiopod</name>
    <name type="synonym">Lingula unguis</name>
    <dbReference type="NCBI Taxonomy" id="7574"/>
    <lineage>
        <taxon>Eukaryota</taxon>
        <taxon>Metazoa</taxon>
        <taxon>Spiralia</taxon>
        <taxon>Lophotrochozoa</taxon>
        <taxon>Brachiopoda</taxon>
        <taxon>Linguliformea</taxon>
        <taxon>Lingulata</taxon>
        <taxon>Lingulida</taxon>
        <taxon>Linguloidea</taxon>
        <taxon>Lingulidae</taxon>
        <taxon>Lingula</taxon>
    </lineage>
</organism>
<dbReference type="InterPro" id="IPR028600">
    <property type="entry name" value="NUBP2/Cfd1_eukaryotes"/>
</dbReference>
<evidence type="ECO:0000256" key="9">
    <source>
        <dbReference type="ARBA" id="ARBA00023014"/>
    </source>
</evidence>
<dbReference type="InterPro" id="IPR033756">
    <property type="entry name" value="YlxH/NBP35"/>
</dbReference>
<dbReference type="HAMAP" id="MF_02040">
    <property type="entry name" value="Mrp_NBP35"/>
    <property type="match status" value="1"/>
</dbReference>
<dbReference type="PANTHER" id="PTHR23264:SF19">
    <property type="entry name" value="CYTOSOLIC FE-S CLUSTER ASSEMBLY FACTOR NUBP2"/>
    <property type="match status" value="1"/>
</dbReference>
<evidence type="ECO:0000256" key="10">
    <source>
        <dbReference type="ARBA" id="ARBA00053368"/>
    </source>
</evidence>
<dbReference type="GO" id="GO:0005814">
    <property type="term" value="C:centriole"/>
    <property type="evidence" value="ECO:0007669"/>
    <property type="project" value="UniProtKB-SubCell"/>
</dbReference>
<evidence type="ECO:0000256" key="8">
    <source>
        <dbReference type="ARBA" id="ARBA00023004"/>
    </source>
</evidence>
<gene>
    <name evidence="14" type="primary">LOC106161110</name>
</gene>
<dbReference type="GO" id="GO:0016226">
    <property type="term" value="P:iron-sulfur cluster assembly"/>
    <property type="evidence" value="ECO:0007669"/>
    <property type="project" value="UniProtKB-UniRule"/>
</dbReference>
<evidence type="ECO:0000256" key="11">
    <source>
        <dbReference type="ARBA" id="ARBA00065349"/>
    </source>
</evidence>
<dbReference type="Gene3D" id="3.40.50.300">
    <property type="entry name" value="P-loop containing nucleotide triphosphate hydrolases"/>
    <property type="match status" value="1"/>
</dbReference>